<keyword evidence="1" id="KW-0732">Signal</keyword>
<name>A0A9W6TVY2_9STRA</name>
<sequence>MKLSNLVSALVAAKMYLVAAQTENNSTSANACFEPCEGFGEYCEVSTGVCRGPAYDGECFNPATGVYQDGCDDGFECIDNKCDFAQEETEADSNSQAGCGVQCDVFEEYCDSTLDECRAPSYDGECYNAIASVFQDGCEQGYECIDNVCQVITTAPTDNAVCYLICSAGNYCENGTDECRGPNYDGECFNPATGLYQNGCDPGFTCMDNKCEYA</sequence>
<comment type="caution">
    <text evidence="2">The sequence shown here is derived from an EMBL/GenBank/DDBJ whole genome shotgun (WGS) entry which is preliminary data.</text>
</comment>
<evidence type="ECO:0000313" key="3">
    <source>
        <dbReference type="Proteomes" id="UP001165083"/>
    </source>
</evidence>
<evidence type="ECO:0000256" key="1">
    <source>
        <dbReference type="SAM" id="SignalP"/>
    </source>
</evidence>
<keyword evidence="3" id="KW-1185">Reference proteome</keyword>
<accession>A0A9W6TVY2</accession>
<gene>
    <name evidence="2" type="ORF">Plil01_000806400</name>
</gene>
<reference evidence="2" key="1">
    <citation type="submission" date="2023-04" db="EMBL/GenBank/DDBJ databases">
        <title>Phytophthora lilii NBRC 32176.</title>
        <authorList>
            <person name="Ichikawa N."/>
            <person name="Sato H."/>
            <person name="Tonouchi N."/>
        </authorList>
    </citation>
    <scope>NUCLEOTIDE SEQUENCE</scope>
    <source>
        <strain evidence="2">NBRC 32176</strain>
    </source>
</reference>
<dbReference type="EMBL" id="BSXW01000383">
    <property type="protein sequence ID" value="GMF20686.1"/>
    <property type="molecule type" value="Genomic_DNA"/>
</dbReference>
<dbReference type="Proteomes" id="UP001165083">
    <property type="component" value="Unassembled WGS sequence"/>
</dbReference>
<dbReference type="OrthoDB" id="118658at2759"/>
<feature type="signal peptide" evidence="1">
    <location>
        <begin position="1"/>
        <end position="20"/>
    </location>
</feature>
<feature type="chain" id="PRO_5040803404" evidence="1">
    <location>
        <begin position="21"/>
        <end position="214"/>
    </location>
</feature>
<proteinExistence type="predicted"/>
<evidence type="ECO:0000313" key="2">
    <source>
        <dbReference type="EMBL" id="GMF20686.1"/>
    </source>
</evidence>
<protein>
    <submittedName>
        <fullName evidence="2">Unnamed protein product</fullName>
    </submittedName>
</protein>
<organism evidence="2 3">
    <name type="scientific">Phytophthora lilii</name>
    <dbReference type="NCBI Taxonomy" id="2077276"/>
    <lineage>
        <taxon>Eukaryota</taxon>
        <taxon>Sar</taxon>
        <taxon>Stramenopiles</taxon>
        <taxon>Oomycota</taxon>
        <taxon>Peronosporomycetes</taxon>
        <taxon>Peronosporales</taxon>
        <taxon>Peronosporaceae</taxon>
        <taxon>Phytophthora</taxon>
    </lineage>
</organism>
<dbReference type="AlphaFoldDB" id="A0A9W6TVY2"/>